<dbReference type="RefSeq" id="WP_380229609.1">
    <property type="nucleotide sequence ID" value="NZ_JBHSOF010000073.1"/>
</dbReference>
<dbReference type="Pfam" id="PF10647">
    <property type="entry name" value="Gmad1"/>
    <property type="match status" value="1"/>
</dbReference>
<dbReference type="Pfam" id="PF25976">
    <property type="entry name" value="LpqB_N"/>
    <property type="match status" value="1"/>
</dbReference>
<dbReference type="EMBL" id="JBHSOF010000073">
    <property type="protein sequence ID" value="MFC5667947.1"/>
    <property type="molecule type" value="Genomic_DNA"/>
</dbReference>
<dbReference type="SUPFAM" id="SSF82171">
    <property type="entry name" value="DPP6 N-terminal domain-like"/>
    <property type="match status" value="1"/>
</dbReference>
<dbReference type="Proteomes" id="UP001595975">
    <property type="component" value="Unassembled WGS sequence"/>
</dbReference>
<accession>A0ABW0XBQ2</accession>
<evidence type="ECO:0000259" key="1">
    <source>
        <dbReference type="SMART" id="SM00909"/>
    </source>
</evidence>
<protein>
    <submittedName>
        <fullName evidence="2">LpqB family beta-propeller domain-containing protein</fullName>
    </submittedName>
</protein>
<keyword evidence="3" id="KW-1185">Reference proteome</keyword>
<comment type="caution">
    <text evidence="2">The sequence shown here is derived from an EMBL/GenBank/DDBJ whole genome shotgun (WGS) entry which is preliminary data.</text>
</comment>
<name>A0ABW0XBQ2_9ACTN</name>
<evidence type="ECO:0000313" key="3">
    <source>
        <dbReference type="Proteomes" id="UP001595975"/>
    </source>
</evidence>
<gene>
    <name evidence="2" type="ORF">ACFP3U_33905</name>
</gene>
<sequence>MRRTSGRTELRPAGVVGGLLVALLAGGCAAMPDSGGVTKVELSKSSAEKNLQVRVFPVEPAKGAVPQDLLAGFLDALTADDSYVTARKYLTPGARANWNPEAGIKVLAANPGHLKVGVTDADTDVSIPVDGQLVSQVDDRHSFSIESPRMIQFNFSFVREKAGEWRIDKLPDGLILNEVNFRNSYRQVDRFFYAAPDPSAPTAASVTNQDVLIADPIYLRRRIDPLGSAVRALVSGPSNWLAPVARSAFPAGVSADSVESVSLDDNRTGHVTLAGVDLGSATACRRMATQLLYTLADQGTGQVDRLELKAQHGGPACLASRADEPQIGPGSLAGQMSTRQFYQRADDGVLHETRGEAVGEPVHGPLGRPQPSGRPLGAIAVARDGERAAAISGDGHQLFTLPFLDSQTAMPQPVLTTPSRPGSKGDDGLVSPTWDGRGDLYVVDRDPVAPKVMLVRDKQAVPVPVDDLGGRSVQGIKVSSDGVRVALLLKEGKDSKDQRLWLGLVVHGGTKDAPTAEITGLRLANPAFQEVLSVSWAEADQLLVLGKEKDKAQQLQYISTDGSQNRDARLQGGGEMVAVAASESRGTTVLPVPPVLALEKEAGKPYRLVNNQWRELVLPYKASAFIYPG</sequence>
<evidence type="ECO:0000313" key="2">
    <source>
        <dbReference type="EMBL" id="MFC5667947.1"/>
    </source>
</evidence>
<dbReference type="InterPro" id="IPR059026">
    <property type="entry name" value="LpqB_N"/>
</dbReference>
<dbReference type="SMART" id="SM00909">
    <property type="entry name" value="Germane"/>
    <property type="match status" value="1"/>
</dbReference>
<proteinExistence type="predicted"/>
<dbReference type="InterPro" id="IPR018910">
    <property type="entry name" value="LpqB_C"/>
</dbReference>
<organism evidence="2 3">
    <name type="scientific">Kitasatospora misakiensis</name>
    <dbReference type="NCBI Taxonomy" id="67330"/>
    <lineage>
        <taxon>Bacteria</taxon>
        <taxon>Bacillati</taxon>
        <taxon>Actinomycetota</taxon>
        <taxon>Actinomycetes</taxon>
        <taxon>Kitasatosporales</taxon>
        <taxon>Streptomycetaceae</taxon>
        <taxon>Kitasatospora</taxon>
    </lineage>
</organism>
<dbReference type="Pfam" id="PF10646">
    <property type="entry name" value="Germane"/>
    <property type="match status" value="1"/>
</dbReference>
<feature type="domain" description="GerMN" evidence="1">
    <location>
        <begin position="226"/>
        <end position="315"/>
    </location>
</feature>
<reference evidence="3" key="1">
    <citation type="journal article" date="2019" name="Int. J. Syst. Evol. Microbiol.">
        <title>The Global Catalogue of Microorganisms (GCM) 10K type strain sequencing project: providing services to taxonomists for standard genome sequencing and annotation.</title>
        <authorList>
            <consortium name="The Broad Institute Genomics Platform"/>
            <consortium name="The Broad Institute Genome Sequencing Center for Infectious Disease"/>
            <person name="Wu L."/>
            <person name="Ma J."/>
        </authorList>
    </citation>
    <scope>NUCLEOTIDE SEQUENCE [LARGE SCALE GENOMIC DNA]</scope>
    <source>
        <strain evidence="3">CGMCC 4.1437</strain>
    </source>
</reference>
<dbReference type="InterPro" id="IPR019606">
    <property type="entry name" value="GerMN"/>
</dbReference>
<dbReference type="PROSITE" id="PS51257">
    <property type="entry name" value="PROKAR_LIPOPROTEIN"/>
    <property type="match status" value="1"/>
</dbReference>